<evidence type="ECO:0000256" key="3">
    <source>
        <dbReference type="ARBA" id="ARBA00023277"/>
    </source>
</evidence>
<dbReference type="GO" id="GO:0019203">
    <property type="term" value="F:carbohydrate phosphatase activity"/>
    <property type="evidence" value="ECO:0007669"/>
    <property type="project" value="EnsemblPlants"/>
</dbReference>
<dbReference type="OrthoDB" id="273181at2759"/>
<dbReference type="GO" id="GO:0005983">
    <property type="term" value="P:starch catabolic process"/>
    <property type="evidence" value="ECO:0000318"/>
    <property type="project" value="GO_Central"/>
</dbReference>
<dbReference type="GO" id="GO:0009570">
    <property type="term" value="C:chloroplast stroma"/>
    <property type="evidence" value="ECO:0007669"/>
    <property type="project" value="EnsemblPlants"/>
</dbReference>
<organism evidence="6 7">
    <name type="scientific">Manihot esculenta</name>
    <name type="common">Cassava</name>
    <name type="synonym">Jatropha manihot</name>
    <dbReference type="NCBI Taxonomy" id="3983"/>
    <lineage>
        <taxon>Eukaryota</taxon>
        <taxon>Viridiplantae</taxon>
        <taxon>Streptophyta</taxon>
        <taxon>Embryophyta</taxon>
        <taxon>Tracheophyta</taxon>
        <taxon>Spermatophyta</taxon>
        <taxon>Magnoliopsida</taxon>
        <taxon>eudicotyledons</taxon>
        <taxon>Gunneridae</taxon>
        <taxon>Pentapetalae</taxon>
        <taxon>rosids</taxon>
        <taxon>fabids</taxon>
        <taxon>Malpighiales</taxon>
        <taxon>Euphorbiaceae</taxon>
        <taxon>Crotonoideae</taxon>
        <taxon>Manihoteae</taxon>
        <taxon>Manihot</taxon>
    </lineage>
</organism>
<dbReference type="SMART" id="SM00195">
    <property type="entry name" value="DSPc"/>
    <property type="match status" value="1"/>
</dbReference>
<dbReference type="PANTHER" id="PTHR47661">
    <property type="entry name" value="PHOSPHOGLUCAN PHOSPHATASE LSF1, CHLOROPLASTIC"/>
    <property type="match status" value="1"/>
</dbReference>
<evidence type="ECO:0000256" key="2">
    <source>
        <dbReference type="ARBA" id="ARBA00022912"/>
    </source>
</evidence>
<dbReference type="InterPro" id="IPR014756">
    <property type="entry name" value="Ig_E-set"/>
</dbReference>
<dbReference type="InterPro" id="IPR020422">
    <property type="entry name" value="TYR_PHOSPHATASE_DUAL_dom"/>
</dbReference>
<feature type="domain" description="Tyrosine-protein phosphatase" evidence="4">
    <location>
        <begin position="359"/>
        <end position="514"/>
    </location>
</feature>
<dbReference type="InterPro" id="IPR032640">
    <property type="entry name" value="AMPK1_CBM"/>
</dbReference>
<dbReference type="GO" id="GO:0009569">
    <property type="term" value="C:chloroplast starch grain"/>
    <property type="evidence" value="ECO:0007669"/>
    <property type="project" value="EnsemblPlants"/>
</dbReference>
<dbReference type="GO" id="GO:0009507">
    <property type="term" value="C:chloroplast"/>
    <property type="evidence" value="ECO:0000318"/>
    <property type="project" value="GO_Central"/>
</dbReference>
<dbReference type="Pfam" id="PF00782">
    <property type="entry name" value="DSPc"/>
    <property type="match status" value="1"/>
</dbReference>
<dbReference type="InterPro" id="IPR000340">
    <property type="entry name" value="Dual-sp_phosphatase_cat-dom"/>
</dbReference>
<dbReference type="GO" id="GO:0043036">
    <property type="term" value="C:starch grain"/>
    <property type="evidence" value="ECO:0000318"/>
    <property type="project" value="GO_Central"/>
</dbReference>
<dbReference type="GO" id="GO:0004721">
    <property type="term" value="F:phosphoprotein phosphatase activity"/>
    <property type="evidence" value="ECO:0007669"/>
    <property type="project" value="UniProtKB-KW"/>
</dbReference>
<dbReference type="InterPro" id="IPR029021">
    <property type="entry name" value="Prot-tyrosine_phosphatase-like"/>
</dbReference>
<keyword evidence="2" id="KW-0904">Protein phosphatase</keyword>
<keyword evidence="7" id="KW-1185">Reference proteome</keyword>
<evidence type="ECO:0008006" key="8">
    <source>
        <dbReference type="Google" id="ProtNLM"/>
    </source>
</evidence>
<dbReference type="EMBL" id="CM004403">
    <property type="protein sequence ID" value="OAY25745.1"/>
    <property type="molecule type" value="Genomic_DNA"/>
</dbReference>
<dbReference type="SUPFAM" id="SSF52799">
    <property type="entry name" value="(Phosphotyrosine protein) phosphatases II"/>
    <property type="match status" value="1"/>
</dbReference>
<dbReference type="CDD" id="cd02859">
    <property type="entry name" value="E_set_AMPKbeta_like_N"/>
    <property type="match status" value="1"/>
</dbReference>
<feature type="domain" description="PDZ" evidence="5">
    <location>
        <begin position="147"/>
        <end position="228"/>
    </location>
</feature>
<keyword evidence="1" id="KW-0378">Hydrolase</keyword>
<dbReference type="Gene3D" id="2.60.40.10">
    <property type="entry name" value="Immunoglobulins"/>
    <property type="match status" value="1"/>
</dbReference>
<dbReference type="SUPFAM" id="SSF50156">
    <property type="entry name" value="PDZ domain-like"/>
    <property type="match status" value="1"/>
</dbReference>
<dbReference type="Gene3D" id="3.90.190.10">
    <property type="entry name" value="Protein tyrosine phosphatase superfamily"/>
    <property type="match status" value="1"/>
</dbReference>
<evidence type="ECO:0000259" key="4">
    <source>
        <dbReference type="PROSITE" id="PS50054"/>
    </source>
</evidence>
<dbReference type="CDD" id="cd14526">
    <property type="entry name" value="DSP_laforin-like"/>
    <property type="match status" value="1"/>
</dbReference>
<name>A0A2C9U823_MANES</name>
<sequence length="658" mass="73221">MSLKRSDNCANGPTNDTWANRSLAQLCGAPSLSLLLFINLSLISINPVLFGNPLQFSKILDQENVSSLIMSSLQLPGCRKALRPLRPATSSSSFWGRDLCFVNAVSFSISKKENSKILRLSKRTVRVYAMSSNGSGSSFKMNLNEYMVTLEKPFGIRFALSVDGKILVHALKKGGNAERSRIVMVGDTLKKVTNLSSGRLVVFSDLGDAQKMLMEKNGSFSLILERPFSPFPIHHLQALTDIDLMFNRGRVPIATWNKTILLSNLKTSSEGSGNSGFIAFSSKFLTPNGWKLLNDQHGYIGSPAEKTLQTPVSNFVCVFSEGESEDGEWAYGSFPLDEYINALHRSKGELYYNQALGTNYSKITEQIYVGSCVQTEADVEKLSRLGVTAVLNFQSGIEAENWGINYDSINESCQRFNILMINYPIKDADSFDLRKKLPFCVGLLLRLLKKNHRVFVTCTTGFDRSPACVIAYLHWITDTSLHAAYNFVTGLHSCRPDRAGIAWATWDLVAMLEGGRHDGPATHAVTFVWNGQEGEDVSLVGDFTGNWKEPVKASHMGGPRYEVEVRLPQGKYYYKYIVNGQWRHSTASPTERDERGNVNNIIMIGDIASVRPSIRQQKKDANIIKVIERPLTENERFMLAKAARCIAFSVCPVRLAPK</sequence>
<dbReference type="AlphaFoldDB" id="A0A2C9U823"/>
<gene>
    <name evidence="6" type="ORF">MANES_17G116600v8</name>
</gene>
<dbReference type="InterPro" id="IPR013783">
    <property type="entry name" value="Ig-like_fold"/>
</dbReference>
<accession>A0A2C9U823</accession>
<dbReference type="PROSITE" id="PS50054">
    <property type="entry name" value="TYR_PHOSPHATASE_DUAL"/>
    <property type="match status" value="1"/>
</dbReference>
<comment type="caution">
    <text evidence="6">The sequence shown here is derived from an EMBL/GenBank/DDBJ whole genome shotgun (WGS) entry which is preliminary data.</text>
</comment>
<dbReference type="PANTHER" id="PTHR47661:SF2">
    <property type="entry name" value="PHOSPHOGLUCAN PHOSPHATASE LSF1, CHLOROPLASTIC"/>
    <property type="match status" value="1"/>
</dbReference>
<dbReference type="Proteomes" id="UP000091857">
    <property type="component" value="Chromosome 17"/>
</dbReference>
<dbReference type="PROSITE" id="PS50106">
    <property type="entry name" value="PDZ"/>
    <property type="match status" value="1"/>
</dbReference>
<evidence type="ECO:0000259" key="5">
    <source>
        <dbReference type="PROSITE" id="PS50106"/>
    </source>
</evidence>
<evidence type="ECO:0000256" key="1">
    <source>
        <dbReference type="ARBA" id="ARBA00022801"/>
    </source>
</evidence>
<reference evidence="7" key="1">
    <citation type="journal article" date="2016" name="Nat. Biotechnol.">
        <title>Sequencing wild and cultivated cassava and related species reveals extensive interspecific hybridization and genetic diversity.</title>
        <authorList>
            <person name="Bredeson J.V."/>
            <person name="Lyons J.B."/>
            <person name="Prochnik S.E."/>
            <person name="Wu G.A."/>
            <person name="Ha C.M."/>
            <person name="Edsinger-Gonzales E."/>
            <person name="Grimwood J."/>
            <person name="Schmutz J."/>
            <person name="Rabbi I.Y."/>
            <person name="Egesi C."/>
            <person name="Nauluvula P."/>
            <person name="Lebot V."/>
            <person name="Ndunguru J."/>
            <person name="Mkamilo G."/>
            <person name="Bart R.S."/>
            <person name="Setter T.L."/>
            <person name="Gleadow R.M."/>
            <person name="Kulakow P."/>
            <person name="Ferguson M.E."/>
            <person name="Rounsley S."/>
            <person name="Rokhsar D.S."/>
        </authorList>
    </citation>
    <scope>NUCLEOTIDE SEQUENCE [LARGE SCALE GENOMIC DNA]</scope>
    <source>
        <strain evidence="7">cv. AM560-2</strain>
    </source>
</reference>
<dbReference type="InterPro" id="IPR001478">
    <property type="entry name" value="PDZ"/>
</dbReference>
<keyword evidence="3" id="KW-0119">Carbohydrate metabolism</keyword>
<evidence type="ECO:0000313" key="6">
    <source>
        <dbReference type="EMBL" id="OAY25745.1"/>
    </source>
</evidence>
<dbReference type="Pfam" id="PF16561">
    <property type="entry name" value="AMPK1_CBM"/>
    <property type="match status" value="1"/>
</dbReference>
<dbReference type="SUPFAM" id="SSF81296">
    <property type="entry name" value="E set domains"/>
    <property type="match status" value="1"/>
</dbReference>
<evidence type="ECO:0000313" key="7">
    <source>
        <dbReference type="Proteomes" id="UP000091857"/>
    </source>
</evidence>
<protein>
    <recommendedName>
        <fullName evidence="8">Tyrosine-protein phosphatase domain-containing protein</fullName>
    </recommendedName>
</protein>
<dbReference type="InterPro" id="IPR036034">
    <property type="entry name" value="PDZ_sf"/>
</dbReference>
<dbReference type="STRING" id="3983.A0A2C9U823"/>
<proteinExistence type="predicted"/>
<dbReference type="InterPro" id="IPR045204">
    <property type="entry name" value="DSP_laforin-like"/>
</dbReference>
<dbReference type="Gramene" id="Manes.17G116600.1.v8.1">
    <property type="protein sequence ID" value="Manes.17G116600.1.v8.1.CDS"/>
    <property type="gene ID" value="Manes.17G116600.v8.1"/>
</dbReference>